<comment type="similarity">
    <text evidence="2 6">Belongs to the MIP/aquaporin (TC 1.A.8) family.</text>
</comment>
<evidence type="ECO:0000256" key="5">
    <source>
        <dbReference type="ARBA" id="ARBA00023136"/>
    </source>
</evidence>
<feature type="compositionally biased region" description="Basic and acidic residues" evidence="7">
    <location>
        <begin position="228"/>
        <end position="244"/>
    </location>
</feature>
<proteinExistence type="inferred from homology"/>
<dbReference type="AlphaFoldDB" id="A0A9N8QVE0"/>
<keyword evidence="5 8" id="KW-0472">Membrane</keyword>
<dbReference type="GO" id="GO:0005886">
    <property type="term" value="C:plasma membrane"/>
    <property type="evidence" value="ECO:0007669"/>
    <property type="project" value="TreeGrafter"/>
</dbReference>
<dbReference type="RefSeq" id="WP_201072614.1">
    <property type="nucleotide sequence ID" value="NZ_CAJNAS010000003.1"/>
</dbReference>
<dbReference type="EMBL" id="CAJNAS010000003">
    <property type="protein sequence ID" value="CAE6873004.1"/>
    <property type="molecule type" value="Genomic_DNA"/>
</dbReference>
<evidence type="ECO:0000256" key="2">
    <source>
        <dbReference type="ARBA" id="ARBA00006175"/>
    </source>
</evidence>
<dbReference type="GO" id="GO:0015250">
    <property type="term" value="F:water channel activity"/>
    <property type="evidence" value="ECO:0007669"/>
    <property type="project" value="TreeGrafter"/>
</dbReference>
<feature type="transmembrane region" description="Helical" evidence="8">
    <location>
        <begin position="7"/>
        <end position="26"/>
    </location>
</feature>
<keyword evidence="4 8" id="KW-1133">Transmembrane helix</keyword>
<keyword evidence="6" id="KW-0813">Transport</keyword>
<reference evidence="9" key="1">
    <citation type="submission" date="2021-02" db="EMBL/GenBank/DDBJ databases">
        <authorList>
            <person name="Vanwijnsberghe S."/>
        </authorList>
    </citation>
    <scope>NUCLEOTIDE SEQUENCE</scope>
    <source>
        <strain evidence="9">R-70211</strain>
    </source>
</reference>
<evidence type="ECO:0000256" key="1">
    <source>
        <dbReference type="ARBA" id="ARBA00004141"/>
    </source>
</evidence>
<dbReference type="PANTHER" id="PTHR19139">
    <property type="entry name" value="AQUAPORIN TRANSPORTER"/>
    <property type="match status" value="1"/>
</dbReference>
<dbReference type="PRINTS" id="PR00783">
    <property type="entry name" value="MINTRINSICP"/>
</dbReference>
<dbReference type="Gene3D" id="1.20.1080.10">
    <property type="entry name" value="Glycerol uptake facilitator protein"/>
    <property type="match status" value="1"/>
</dbReference>
<keyword evidence="10" id="KW-1185">Reference proteome</keyword>
<dbReference type="PANTHER" id="PTHR19139:SF199">
    <property type="entry name" value="MIP17260P"/>
    <property type="match status" value="1"/>
</dbReference>
<name>A0A9N8QVE0_9BURK</name>
<gene>
    <name evidence="9" type="primary">aqpZ_2</name>
    <name evidence="9" type="ORF">R70211_01413</name>
</gene>
<feature type="transmembrane region" description="Helical" evidence="8">
    <location>
        <begin position="85"/>
        <end position="105"/>
    </location>
</feature>
<evidence type="ECO:0000256" key="7">
    <source>
        <dbReference type="SAM" id="MobiDB-lite"/>
    </source>
</evidence>
<dbReference type="Proteomes" id="UP000675121">
    <property type="component" value="Unassembled WGS sequence"/>
</dbReference>
<evidence type="ECO:0000256" key="3">
    <source>
        <dbReference type="ARBA" id="ARBA00022692"/>
    </source>
</evidence>
<organism evidence="9 10">
    <name type="scientific">Paraburkholderia domus</name>
    <dbReference type="NCBI Taxonomy" id="2793075"/>
    <lineage>
        <taxon>Bacteria</taxon>
        <taxon>Pseudomonadati</taxon>
        <taxon>Pseudomonadota</taxon>
        <taxon>Betaproteobacteria</taxon>
        <taxon>Burkholderiales</taxon>
        <taxon>Burkholderiaceae</taxon>
        <taxon>Paraburkholderia</taxon>
    </lineage>
</organism>
<evidence type="ECO:0000313" key="9">
    <source>
        <dbReference type="EMBL" id="CAE6873004.1"/>
    </source>
</evidence>
<comment type="subcellular location">
    <subcellularLocation>
        <location evidence="1">Membrane</location>
        <topology evidence="1">Multi-pass membrane protein</topology>
    </subcellularLocation>
</comment>
<dbReference type="InterPro" id="IPR034294">
    <property type="entry name" value="Aquaporin_transptr"/>
</dbReference>
<dbReference type="InterPro" id="IPR000425">
    <property type="entry name" value="MIP"/>
</dbReference>
<keyword evidence="3 6" id="KW-0812">Transmembrane</keyword>
<comment type="caution">
    <text evidence="9">The sequence shown here is derived from an EMBL/GenBank/DDBJ whole genome shotgun (WGS) entry which is preliminary data.</text>
</comment>
<feature type="transmembrane region" description="Helical" evidence="8">
    <location>
        <begin position="38"/>
        <end position="64"/>
    </location>
</feature>
<evidence type="ECO:0000313" key="10">
    <source>
        <dbReference type="Proteomes" id="UP000675121"/>
    </source>
</evidence>
<feature type="transmembrane region" description="Helical" evidence="8">
    <location>
        <begin position="125"/>
        <end position="143"/>
    </location>
</feature>
<evidence type="ECO:0000256" key="8">
    <source>
        <dbReference type="SAM" id="Phobius"/>
    </source>
</evidence>
<feature type="transmembrane region" description="Helical" evidence="8">
    <location>
        <begin position="150"/>
        <end position="171"/>
    </location>
</feature>
<sequence>MRLRHAVVAEFVGSAFLLATVVGSGIMGERLAGGNVAIALLANTIATGAGLVALIATFISISGAHFNPLVTLAEVWLGKLRWKHAAAYIAAQAFGAVAGVIAAHGMFDLPLIEASRHIRTGPSQWWSEVVASFGLLTVILNVAKRRIEFIPVAVGGYIAAAYWFTASTSFANPTVTIARSFTDTFAGIRPVDAPGFIVSELMGGALAVLLFRWMERSHDSSRGVPEALNKEGASDDAARLRDEPAEQIDGAALRSAQRR</sequence>
<dbReference type="Pfam" id="PF00230">
    <property type="entry name" value="MIP"/>
    <property type="match status" value="1"/>
</dbReference>
<dbReference type="InterPro" id="IPR023271">
    <property type="entry name" value="Aquaporin-like"/>
</dbReference>
<evidence type="ECO:0000256" key="6">
    <source>
        <dbReference type="RuleBase" id="RU000477"/>
    </source>
</evidence>
<evidence type="ECO:0000256" key="4">
    <source>
        <dbReference type="ARBA" id="ARBA00022989"/>
    </source>
</evidence>
<accession>A0A9N8QVE0</accession>
<feature type="region of interest" description="Disordered" evidence="7">
    <location>
        <begin position="221"/>
        <end position="259"/>
    </location>
</feature>
<feature type="transmembrane region" description="Helical" evidence="8">
    <location>
        <begin position="191"/>
        <end position="211"/>
    </location>
</feature>
<dbReference type="SUPFAM" id="SSF81338">
    <property type="entry name" value="Aquaporin-like"/>
    <property type="match status" value="1"/>
</dbReference>
<protein>
    <submittedName>
        <fullName evidence="9">Aquaporin Z</fullName>
    </submittedName>
</protein>